<dbReference type="EMBL" id="CZAJ01000019">
    <property type="protein sequence ID" value="CUP13933.1"/>
    <property type="molecule type" value="Genomic_DNA"/>
</dbReference>
<dbReference type="AlphaFoldDB" id="A0A174KPK2"/>
<sequence length="196" mass="22298">MTFSEVKKFIYELVKRYHPGAMVVWTKTKGVTPKPPYITLGYSNLNRSAFPLSDDEREHRYYNYDFIFEINLYTAGKEVKAGNGSYFENTAVEDLEEFIRFLDSDGITEELAEKNVTIVMNPPIRDLSELIGDTKFNYRSMCEFTITFVGLADGKYGVSGIQTVPNPSGGGMKEFVEAETYAIEEIRIQEETDNGN</sequence>
<reference evidence="2 3" key="1">
    <citation type="submission" date="2015-09" db="EMBL/GenBank/DDBJ databases">
        <authorList>
            <consortium name="Pathogen Informatics"/>
        </authorList>
    </citation>
    <scope>NUCLEOTIDE SEQUENCE [LARGE SCALE GENOMIC DNA]</scope>
    <source>
        <strain evidence="2 3">2789STDY5834884</strain>
    </source>
</reference>
<dbReference type="Proteomes" id="UP000095602">
    <property type="component" value="Unassembled WGS sequence"/>
</dbReference>
<name>A0A174KPK2_9FIRM</name>
<proteinExistence type="predicted"/>
<gene>
    <name evidence="2" type="ORF">ERS852497_02002</name>
</gene>
<evidence type="ECO:0000313" key="3">
    <source>
        <dbReference type="Proteomes" id="UP000095602"/>
    </source>
</evidence>
<evidence type="ECO:0000313" key="2">
    <source>
        <dbReference type="EMBL" id="CUP13933.1"/>
    </source>
</evidence>
<dbReference type="InterPro" id="IPR057087">
    <property type="entry name" value="Gp12-like"/>
</dbReference>
<organism evidence="2 3">
    <name type="scientific">Agathobacter rectalis</name>
    <dbReference type="NCBI Taxonomy" id="39491"/>
    <lineage>
        <taxon>Bacteria</taxon>
        <taxon>Bacillati</taxon>
        <taxon>Bacillota</taxon>
        <taxon>Clostridia</taxon>
        <taxon>Lachnospirales</taxon>
        <taxon>Lachnospiraceae</taxon>
        <taxon>Agathobacter</taxon>
    </lineage>
</organism>
<protein>
    <recommendedName>
        <fullName evidence="1">Phage neck terminator protein gp12-like domain-containing protein</fullName>
    </recommendedName>
</protein>
<feature type="domain" description="Phage neck terminator protein gp12-like" evidence="1">
    <location>
        <begin position="10"/>
        <end position="148"/>
    </location>
</feature>
<dbReference type="Pfam" id="PF23961">
    <property type="entry name" value="Phage_tail_terminator_9"/>
    <property type="match status" value="1"/>
</dbReference>
<dbReference type="RefSeq" id="WP_044911400.1">
    <property type="nucleotide sequence ID" value="NZ_CZAJ01000019.1"/>
</dbReference>
<accession>A0A174KPK2</accession>
<evidence type="ECO:0000259" key="1">
    <source>
        <dbReference type="Pfam" id="PF23961"/>
    </source>
</evidence>